<dbReference type="SUPFAM" id="SSF56219">
    <property type="entry name" value="DNase I-like"/>
    <property type="match status" value="1"/>
</dbReference>
<keyword evidence="1" id="KW-0472">Membrane</keyword>
<evidence type="ECO:0000256" key="1">
    <source>
        <dbReference type="SAM" id="Phobius"/>
    </source>
</evidence>
<dbReference type="InParanoid" id="A0A2P5CQG6"/>
<keyword evidence="1" id="KW-1133">Transmembrane helix</keyword>
<gene>
    <name evidence="2" type="ORF">TorRG33x02_276710</name>
</gene>
<name>A0A2P5CQG6_TREOI</name>
<proteinExistence type="predicted"/>
<protein>
    <submittedName>
        <fullName evidence="2">Endonuclease/exonuclease/phosphatase</fullName>
    </submittedName>
</protein>
<dbReference type="InterPro" id="IPR036691">
    <property type="entry name" value="Endo/exonu/phosph_ase_sf"/>
</dbReference>
<reference evidence="3" key="1">
    <citation type="submission" date="2016-06" db="EMBL/GenBank/DDBJ databases">
        <title>Parallel loss of symbiosis genes in relatives of nitrogen-fixing non-legume Parasponia.</title>
        <authorList>
            <person name="Van Velzen R."/>
            <person name="Holmer R."/>
            <person name="Bu F."/>
            <person name="Rutten L."/>
            <person name="Van Zeijl A."/>
            <person name="Liu W."/>
            <person name="Santuari L."/>
            <person name="Cao Q."/>
            <person name="Sharma T."/>
            <person name="Shen D."/>
            <person name="Roswanjaya Y."/>
            <person name="Wardhani T."/>
            <person name="Kalhor M.S."/>
            <person name="Jansen J."/>
            <person name="Van den Hoogen J."/>
            <person name="Gungor B."/>
            <person name="Hartog M."/>
            <person name="Hontelez J."/>
            <person name="Verver J."/>
            <person name="Yang W.-C."/>
            <person name="Schijlen E."/>
            <person name="Repin R."/>
            <person name="Schilthuizen M."/>
            <person name="Schranz E."/>
            <person name="Heidstra R."/>
            <person name="Miyata K."/>
            <person name="Fedorova E."/>
            <person name="Kohlen W."/>
            <person name="Bisseling T."/>
            <person name="Smit S."/>
            <person name="Geurts R."/>
        </authorList>
    </citation>
    <scope>NUCLEOTIDE SEQUENCE [LARGE SCALE GENOMIC DNA]</scope>
    <source>
        <strain evidence="3">cv. RG33-2</strain>
    </source>
</reference>
<keyword evidence="1" id="KW-0812">Transmembrane</keyword>
<dbReference type="OrthoDB" id="1746429at2759"/>
<feature type="transmembrane region" description="Helical" evidence="1">
    <location>
        <begin position="21"/>
        <end position="40"/>
    </location>
</feature>
<dbReference type="GO" id="GO:0004527">
    <property type="term" value="F:exonuclease activity"/>
    <property type="evidence" value="ECO:0007669"/>
    <property type="project" value="UniProtKB-KW"/>
</dbReference>
<dbReference type="AlphaFoldDB" id="A0A2P5CQG6"/>
<accession>A0A2P5CQG6</accession>
<keyword evidence="2" id="KW-0255">Endonuclease</keyword>
<evidence type="ECO:0000313" key="3">
    <source>
        <dbReference type="Proteomes" id="UP000237000"/>
    </source>
</evidence>
<keyword evidence="2" id="KW-0540">Nuclease</keyword>
<feature type="transmembrane region" description="Helical" evidence="1">
    <location>
        <begin position="46"/>
        <end position="68"/>
    </location>
</feature>
<evidence type="ECO:0000313" key="2">
    <source>
        <dbReference type="EMBL" id="PON63256.1"/>
    </source>
</evidence>
<comment type="caution">
    <text evidence="2">The sequence shown here is derived from an EMBL/GenBank/DDBJ whole genome shotgun (WGS) entry which is preliminary data.</text>
</comment>
<dbReference type="PANTHER" id="PTHR33710:SF71">
    <property type="entry name" value="ENDONUCLEASE_EXONUCLEASE_PHOSPHATASE DOMAIN-CONTAINING PROTEIN"/>
    <property type="match status" value="1"/>
</dbReference>
<dbReference type="PANTHER" id="PTHR33710">
    <property type="entry name" value="BNAC02G09200D PROTEIN"/>
    <property type="match status" value="1"/>
</dbReference>
<dbReference type="Gene3D" id="3.60.10.10">
    <property type="entry name" value="Endonuclease/exonuclease/phosphatase"/>
    <property type="match status" value="1"/>
</dbReference>
<dbReference type="GO" id="GO:0004519">
    <property type="term" value="F:endonuclease activity"/>
    <property type="evidence" value="ECO:0007669"/>
    <property type="project" value="UniProtKB-KW"/>
</dbReference>
<organism evidence="2 3">
    <name type="scientific">Trema orientale</name>
    <name type="common">Charcoal tree</name>
    <name type="synonym">Celtis orientalis</name>
    <dbReference type="NCBI Taxonomy" id="63057"/>
    <lineage>
        <taxon>Eukaryota</taxon>
        <taxon>Viridiplantae</taxon>
        <taxon>Streptophyta</taxon>
        <taxon>Embryophyta</taxon>
        <taxon>Tracheophyta</taxon>
        <taxon>Spermatophyta</taxon>
        <taxon>Magnoliopsida</taxon>
        <taxon>eudicotyledons</taxon>
        <taxon>Gunneridae</taxon>
        <taxon>Pentapetalae</taxon>
        <taxon>rosids</taxon>
        <taxon>fabids</taxon>
        <taxon>Rosales</taxon>
        <taxon>Cannabaceae</taxon>
        <taxon>Trema</taxon>
    </lineage>
</organism>
<keyword evidence="3" id="KW-1185">Reference proteome</keyword>
<dbReference type="Proteomes" id="UP000237000">
    <property type="component" value="Unassembled WGS sequence"/>
</dbReference>
<keyword evidence="2" id="KW-0269">Exonuclease</keyword>
<keyword evidence="2" id="KW-0378">Hydrolase</keyword>
<sequence>MLPHCQLFAFFVRLLFPTSRLLLFILSMFLHLLRLMVVYFSSVLFMQAVIISLVVIYEILCTLCMWVVPGLGDFNSVMGAHETTGVFKCQSCEEFCAGATICNLTDLDSQKPFYTWQGFRRGKIVMSRLDRAFCNTEFLEQWQQVSSICLPRTHLDHHPLLLSSSKTLSTGP</sequence>
<dbReference type="EMBL" id="JXTC01000339">
    <property type="protein sequence ID" value="PON63256.1"/>
    <property type="molecule type" value="Genomic_DNA"/>
</dbReference>